<evidence type="ECO:0000313" key="5">
    <source>
        <dbReference type="Proteomes" id="UP000799444"/>
    </source>
</evidence>
<protein>
    <submittedName>
        <fullName evidence="4">Uncharacterized protein</fullName>
    </submittedName>
</protein>
<reference evidence="4" key="1">
    <citation type="journal article" date="2020" name="Stud. Mycol.">
        <title>101 Dothideomycetes genomes: a test case for predicting lifestyles and emergence of pathogens.</title>
        <authorList>
            <person name="Haridas S."/>
            <person name="Albert R."/>
            <person name="Binder M."/>
            <person name="Bloem J."/>
            <person name="Labutti K."/>
            <person name="Salamov A."/>
            <person name="Andreopoulos B."/>
            <person name="Baker S."/>
            <person name="Barry K."/>
            <person name="Bills G."/>
            <person name="Bluhm B."/>
            <person name="Cannon C."/>
            <person name="Castanera R."/>
            <person name="Culley D."/>
            <person name="Daum C."/>
            <person name="Ezra D."/>
            <person name="Gonzalez J."/>
            <person name="Henrissat B."/>
            <person name="Kuo A."/>
            <person name="Liang C."/>
            <person name="Lipzen A."/>
            <person name="Lutzoni F."/>
            <person name="Magnuson J."/>
            <person name="Mondo S."/>
            <person name="Nolan M."/>
            <person name="Ohm R."/>
            <person name="Pangilinan J."/>
            <person name="Park H.-J."/>
            <person name="Ramirez L."/>
            <person name="Alfaro M."/>
            <person name="Sun H."/>
            <person name="Tritt A."/>
            <person name="Yoshinaga Y."/>
            <person name="Zwiers L.-H."/>
            <person name="Turgeon B."/>
            <person name="Goodwin S."/>
            <person name="Spatafora J."/>
            <person name="Crous P."/>
            <person name="Grigoriev I."/>
        </authorList>
    </citation>
    <scope>NUCLEOTIDE SEQUENCE</scope>
    <source>
        <strain evidence="4">CBS 125425</strain>
    </source>
</reference>
<feature type="coiled-coil region" evidence="1">
    <location>
        <begin position="183"/>
        <end position="210"/>
    </location>
</feature>
<keyword evidence="1" id="KW-0175">Coiled coil</keyword>
<proteinExistence type="predicted"/>
<evidence type="ECO:0000256" key="1">
    <source>
        <dbReference type="SAM" id="Coils"/>
    </source>
</evidence>
<name>A0A9P4QMS6_9PLEO</name>
<sequence length="417" mass="46493">MDDKLLPHTHTNSDSEEGISASSYYPEDKKGGIMTEKPALPKSTLPQHKPQPTLNTNTDTEQMHNVPWVPTEHRFDYPRKEKPNNWGHVFAFLSMIWKGFTFVAKTLPRTFGMALYVWLMILTVAACFAVIVILWILHEYRKLKHIFDKLKSMGEKAFERLQDMVNMGKDAWNKIENFAKDGIGVAEEELKKASQKVQEFESNIENKAKEVWDNFDMRGKIMEVWNKDIKDGLIQEILKKVTSPKSPFRRDLEEHLFYQHGLDVAISSMLAAFSLAALCTATITVPSIPSSTSGILAIGASVTPAITCMTPAITPNYFLPQDVYSTNLCSSISTTVPVTPHHTQPTPGITSPIHTASSLSTLPTSATFAEHESQVVTAAKRYFSASSNQDTTSSLSTLPTSAAYVEHENRVVTAVKQ</sequence>
<keyword evidence="3" id="KW-0472">Membrane</keyword>
<feature type="transmembrane region" description="Helical" evidence="3">
    <location>
        <begin position="116"/>
        <end position="137"/>
    </location>
</feature>
<feature type="compositionally biased region" description="Polar residues" evidence="2">
    <location>
        <begin position="44"/>
        <end position="60"/>
    </location>
</feature>
<evidence type="ECO:0000256" key="3">
    <source>
        <dbReference type="SAM" id="Phobius"/>
    </source>
</evidence>
<feature type="transmembrane region" description="Helical" evidence="3">
    <location>
        <begin position="86"/>
        <end position="104"/>
    </location>
</feature>
<gene>
    <name evidence="4" type="ORF">EJ04DRAFT_129123</name>
</gene>
<keyword evidence="5" id="KW-1185">Reference proteome</keyword>
<organism evidence="4 5">
    <name type="scientific">Polyplosphaeria fusca</name>
    <dbReference type="NCBI Taxonomy" id="682080"/>
    <lineage>
        <taxon>Eukaryota</taxon>
        <taxon>Fungi</taxon>
        <taxon>Dikarya</taxon>
        <taxon>Ascomycota</taxon>
        <taxon>Pezizomycotina</taxon>
        <taxon>Dothideomycetes</taxon>
        <taxon>Pleosporomycetidae</taxon>
        <taxon>Pleosporales</taxon>
        <taxon>Tetraplosphaeriaceae</taxon>
        <taxon>Polyplosphaeria</taxon>
    </lineage>
</organism>
<keyword evidence="3" id="KW-0812">Transmembrane</keyword>
<comment type="caution">
    <text evidence="4">The sequence shown here is derived from an EMBL/GenBank/DDBJ whole genome shotgun (WGS) entry which is preliminary data.</text>
</comment>
<dbReference type="Proteomes" id="UP000799444">
    <property type="component" value="Unassembled WGS sequence"/>
</dbReference>
<evidence type="ECO:0000313" key="4">
    <source>
        <dbReference type="EMBL" id="KAF2727731.1"/>
    </source>
</evidence>
<evidence type="ECO:0000256" key="2">
    <source>
        <dbReference type="SAM" id="MobiDB-lite"/>
    </source>
</evidence>
<dbReference type="EMBL" id="ML996315">
    <property type="protein sequence ID" value="KAF2727731.1"/>
    <property type="molecule type" value="Genomic_DNA"/>
</dbReference>
<keyword evidence="3" id="KW-1133">Transmembrane helix</keyword>
<dbReference type="AlphaFoldDB" id="A0A9P4QMS6"/>
<feature type="region of interest" description="Disordered" evidence="2">
    <location>
        <begin position="1"/>
        <end position="61"/>
    </location>
</feature>
<accession>A0A9P4QMS6</accession>